<evidence type="ECO:0000313" key="2">
    <source>
        <dbReference type="EMBL" id="SFI47027.1"/>
    </source>
</evidence>
<gene>
    <name evidence="2" type="ORF">SAMN05421753_109112</name>
</gene>
<dbReference type="PROSITE" id="PS50995">
    <property type="entry name" value="HTH_MARR_2"/>
    <property type="match status" value="1"/>
</dbReference>
<dbReference type="GO" id="GO:0006950">
    <property type="term" value="P:response to stress"/>
    <property type="evidence" value="ECO:0007669"/>
    <property type="project" value="TreeGrafter"/>
</dbReference>
<keyword evidence="2" id="KW-0238">DNA-binding</keyword>
<dbReference type="Pfam" id="PF12802">
    <property type="entry name" value="MarR_2"/>
    <property type="match status" value="1"/>
</dbReference>
<keyword evidence="3" id="KW-1185">Reference proteome</keyword>
<reference evidence="3" key="1">
    <citation type="submission" date="2016-10" db="EMBL/GenBank/DDBJ databases">
        <authorList>
            <person name="Varghese N."/>
            <person name="Submissions S."/>
        </authorList>
    </citation>
    <scope>NUCLEOTIDE SEQUENCE [LARGE SCALE GENOMIC DNA]</scope>
    <source>
        <strain evidence="3">DSM 26348</strain>
    </source>
</reference>
<dbReference type="EMBL" id="FOQD01000009">
    <property type="protein sequence ID" value="SFI47027.1"/>
    <property type="molecule type" value="Genomic_DNA"/>
</dbReference>
<accession>A0A1I3IGR8</accession>
<dbReference type="Gene3D" id="1.10.10.10">
    <property type="entry name" value="Winged helix-like DNA-binding domain superfamily/Winged helix DNA-binding domain"/>
    <property type="match status" value="1"/>
</dbReference>
<organism evidence="2 3">
    <name type="scientific">Planctomicrobium piriforme</name>
    <dbReference type="NCBI Taxonomy" id="1576369"/>
    <lineage>
        <taxon>Bacteria</taxon>
        <taxon>Pseudomonadati</taxon>
        <taxon>Planctomycetota</taxon>
        <taxon>Planctomycetia</taxon>
        <taxon>Planctomycetales</taxon>
        <taxon>Planctomycetaceae</taxon>
        <taxon>Planctomicrobium</taxon>
    </lineage>
</organism>
<dbReference type="STRING" id="1576369.SAMN05421753_109112"/>
<dbReference type="SUPFAM" id="SSF46785">
    <property type="entry name" value="Winged helix' DNA-binding domain"/>
    <property type="match status" value="1"/>
</dbReference>
<dbReference type="AlphaFoldDB" id="A0A1I3IGR8"/>
<dbReference type="SMART" id="SM00347">
    <property type="entry name" value="HTH_MARR"/>
    <property type="match status" value="1"/>
</dbReference>
<dbReference type="PRINTS" id="PR00598">
    <property type="entry name" value="HTHMARR"/>
</dbReference>
<dbReference type="InterPro" id="IPR039422">
    <property type="entry name" value="MarR/SlyA-like"/>
</dbReference>
<proteinExistence type="predicted"/>
<dbReference type="PANTHER" id="PTHR33164:SF43">
    <property type="entry name" value="HTH-TYPE TRANSCRIPTIONAL REPRESSOR YETL"/>
    <property type="match status" value="1"/>
</dbReference>
<dbReference type="Proteomes" id="UP000199518">
    <property type="component" value="Unassembled WGS sequence"/>
</dbReference>
<dbReference type="RefSeq" id="WP_092050816.1">
    <property type="nucleotide sequence ID" value="NZ_FOQD01000009.1"/>
</dbReference>
<evidence type="ECO:0000313" key="3">
    <source>
        <dbReference type="Proteomes" id="UP000199518"/>
    </source>
</evidence>
<dbReference type="InterPro" id="IPR036388">
    <property type="entry name" value="WH-like_DNA-bd_sf"/>
</dbReference>
<dbReference type="InterPro" id="IPR036390">
    <property type="entry name" value="WH_DNA-bd_sf"/>
</dbReference>
<dbReference type="OrthoDB" id="9815567at2"/>
<feature type="domain" description="HTH marR-type" evidence="1">
    <location>
        <begin position="11"/>
        <end position="143"/>
    </location>
</feature>
<protein>
    <submittedName>
        <fullName evidence="2">DNA-binding transcriptional regulator, MarR family</fullName>
    </submittedName>
</protein>
<name>A0A1I3IGR8_9PLAN</name>
<dbReference type="InterPro" id="IPR000835">
    <property type="entry name" value="HTH_MarR-typ"/>
</dbReference>
<sequence length="153" mass="17339">MVKHPPVSNLEDHVGYWLRFVSNHVSYAFTEKVEAHGVTVAEWVLLREMLQLGPVNPSQLAAELGMTRGAISKLIERLCSKSLAERTSPASDRRYQVVELTAAGRKLVPVLARLADENDREFFGHLAVNQRRELLAFLQDLVERHKWIDVPVS</sequence>
<dbReference type="PANTHER" id="PTHR33164">
    <property type="entry name" value="TRANSCRIPTIONAL REGULATOR, MARR FAMILY"/>
    <property type="match status" value="1"/>
</dbReference>
<evidence type="ECO:0000259" key="1">
    <source>
        <dbReference type="PROSITE" id="PS50995"/>
    </source>
</evidence>
<dbReference type="GO" id="GO:0003677">
    <property type="term" value="F:DNA binding"/>
    <property type="evidence" value="ECO:0007669"/>
    <property type="project" value="UniProtKB-KW"/>
</dbReference>
<dbReference type="GO" id="GO:0003700">
    <property type="term" value="F:DNA-binding transcription factor activity"/>
    <property type="evidence" value="ECO:0007669"/>
    <property type="project" value="InterPro"/>
</dbReference>